<dbReference type="InterPro" id="IPR043136">
    <property type="entry name" value="B30.2/SPRY_sf"/>
</dbReference>
<dbReference type="InterPro" id="IPR003877">
    <property type="entry name" value="SPRY_dom"/>
</dbReference>
<dbReference type="PROSITE" id="PS50188">
    <property type="entry name" value="B302_SPRY"/>
    <property type="match status" value="1"/>
</dbReference>
<reference evidence="5 6" key="1">
    <citation type="submission" date="2009-12" db="EMBL/GenBank/DDBJ databases">
        <title>The Genome Sequence of Anolis carolinensis (Green Anole Lizard).</title>
        <authorList>
            <consortium name="The Genome Sequencing Platform"/>
            <person name="Di Palma F."/>
            <person name="Alfoldi J."/>
            <person name="Heiman D."/>
            <person name="Young S."/>
            <person name="Grabherr M."/>
            <person name="Johnson J."/>
            <person name="Lander E.S."/>
            <person name="Lindblad-Toh K."/>
        </authorList>
    </citation>
    <scope>NUCLEOTIDE SEQUENCE [LARGE SCALE GENOMIC DNA]</scope>
    <source>
        <strain evidence="5 6">JBL SC #1</strain>
    </source>
</reference>
<name>G1KUW5_ANOCA</name>
<dbReference type="Ensembl" id="ENSACAT00000028294.2">
    <property type="protein sequence ID" value="ENSACAP00000018069.2"/>
    <property type="gene ID" value="ENSACAG00000025758.2"/>
</dbReference>
<dbReference type="HOGENOM" id="CLU_013137_7_4_1"/>
<dbReference type="Pfam" id="PF00622">
    <property type="entry name" value="SPRY"/>
    <property type="match status" value="1"/>
</dbReference>
<keyword evidence="2" id="KW-0528">Neurotoxin</keyword>
<dbReference type="AlphaFoldDB" id="G1KUW5"/>
<dbReference type="InterPro" id="IPR050143">
    <property type="entry name" value="TRIM/RBCC"/>
</dbReference>
<dbReference type="PRINTS" id="PR01407">
    <property type="entry name" value="BUTYPHLNCDUF"/>
</dbReference>
<dbReference type="InterPro" id="IPR001870">
    <property type="entry name" value="B30.2/SPRY"/>
</dbReference>
<dbReference type="SUPFAM" id="SSF49899">
    <property type="entry name" value="Concanavalin A-like lectins/glucanases"/>
    <property type="match status" value="1"/>
</dbReference>
<comment type="function">
    <text evidence="3">Neurotoxin that produces dose-dependent hypolocomotion and hyperalgesia in mice. May directly act on the central nervous system, as it is 6500-fold more potent when administered intracerebroventricularly than intraperitoneal.</text>
</comment>
<evidence type="ECO:0000313" key="5">
    <source>
        <dbReference type="Ensembl" id="ENSACAP00000018069.2"/>
    </source>
</evidence>
<protein>
    <recommendedName>
        <fullName evidence="4">B30.2/SPRY domain-containing protein</fullName>
    </recommendedName>
</protein>
<proteinExistence type="inferred from homology"/>
<dbReference type="Gene3D" id="2.60.120.920">
    <property type="match status" value="1"/>
</dbReference>
<evidence type="ECO:0000256" key="1">
    <source>
        <dbReference type="ARBA" id="ARBA00009651"/>
    </source>
</evidence>
<reference evidence="5" key="2">
    <citation type="submission" date="2025-08" db="UniProtKB">
        <authorList>
            <consortium name="Ensembl"/>
        </authorList>
    </citation>
    <scope>IDENTIFICATION</scope>
</reference>
<reference evidence="5" key="3">
    <citation type="submission" date="2025-09" db="UniProtKB">
        <authorList>
            <consortium name="Ensembl"/>
        </authorList>
    </citation>
    <scope>IDENTIFICATION</scope>
</reference>
<dbReference type="Pfam" id="PF13765">
    <property type="entry name" value="PRY"/>
    <property type="match status" value="1"/>
</dbReference>
<dbReference type="SMART" id="SM00589">
    <property type="entry name" value="PRY"/>
    <property type="match status" value="1"/>
</dbReference>
<evidence type="ECO:0000256" key="2">
    <source>
        <dbReference type="ARBA" id="ARBA00022699"/>
    </source>
</evidence>
<dbReference type="InterPro" id="IPR006574">
    <property type="entry name" value="PRY"/>
</dbReference>
<evidence type="ECO:0000256" key="3">
    <source>
        <dbReference type="ARBA" id="ARBA00034460"/>
    </source>
</evidence>
<evidence type="ECO:0000313" key="6">
    <source>
        <dbReference type="Proteomes" id="UP000001646"/>
    </source>
</evidence>
<comment type="similarity">
    <text evidence="1">Belongs to the ohanin/vespryn family.</text>
</comment>
<dbReference type="SMART" id="SM00449">
    <property type="entry name" value="SPRY"/>
    <property type="match status" value="1"/>
</dbReference>
<dbReference type="PANTHER" id="PTHR24103">
    <property type="entry name" value="E3 UBIQUITIN-PROTEIN LIGASE TRIM"/>
    <property type="match status" value="1"/>
</dbReference>
<feature type="domain" description="B30.2/SPRY" evidence="4">
    <location>
        <begin position="22"/>
        <end position="210"/>
    </location>
</feature>
<sequence length="244" mass="27277">MFYCEQNEAVVCESFLCQFSQLILLLFAFLHLSLCLSPTANVTLDPDTAGSWLILSEDQKSVKHQAKRQDLPDNPERFSDRAYVLGHEGFTSGRHFWEVVVGGEGDWAVGVARKSVRRKGPVDCVLQEGICVVSKSEIWPSSTDFLQNEKTKRVRVCLNYTSNQVAFYDGDTGDQIWLLSDLPFSGETVLPFFYGQGHSNVPLILWSYLVKIFSEGSCQCFPSEAEKVCLGQSHPVGFYGQVGI</sequence>
<dbReference type="InterPro" id="IPR003879">
    <property type="entry name" value="Butyrophylin_SPRY"/>
</dbReference>
<evidence type="ECO:0000259" key="4">
    <source>
        <dbReference type="PROSITE" id="PS50188"/>
    </source>
</evidence>
<keyword evidence="6" id="KW-1185">Reference proteome</keyword>
<dbReference type="InParanoid" id="G1KUW5"/>
<dbReference type="eggNOG" id="KOG2177">
    <property type="taxonomic scope" value="Eukaryota"/>
</dbReference>
<dbReference type="FunFam" id="2.60.120.920:FF:000004">
    <property type="entry name" value="Butyrophilin subfamily 1 member A1"/>
    <property type="match status" value="1"/>
</dbReference>
<dbReference type="STRING" id="28377.ENSACAP00000018069"/>
<keyword evidence="2" id="KW-0800">Toxin</keyword>
<dbReference type="Bgee" id="ENSACAG00000025758">
    <property type="expression patterns" value="Expressed in adrenal gland and 7 other cell types or tissues"/>
</dbReference>
<dbReference type="InterPro" id="IPR013320">
    <property type="entry name" value="ConA-like_dom_sf"/>
</dbReference>
<dbReference type="Proteomes" id="UP000001646">
    <property type="component" value="Chromosome 2"/>
</dbReference>
<accession>G1KUW5</accession>
<organism evidence="5 6">
    <name type="scientific">Anolis carolinensis</name>
    <name type="common">Green anole</name>
    <name type="synonym">American chameleon</name>
    <dbReference type="NCBI Taxonomy" id="28377"/>
    <lineage>
        <taxon>Eukaryota</taxon>
        <taxon>Metazoa</taxon>
        <taxon>Chordata</taxon>
        <taxon>Craniata</taxon>
        <taxon>Vertebrata</taxon>
        <taxon>Euteleostomi</taxon>
        <taxon>Lepidosauria</taxon>
        <taxon>Squamata</taxon>
        <taxon>Bifurcata</taxon>
        <taxon>Unidentata</taxon>
        <taxon>Episquamata</taxon>
        <taxon>Toxicofera</taxon>
        <taxon>Iguania</taxon>
        <taxon>Dactyloidae</taxon>
        <taxon>Anolis</taxon>
    </lineage>
</organism>
<dbReference type="GeneTree" id="ENSGT01030000234669"/>